<protein>
    <submittedName>
        <fullName evidence="1">Uncharacterized protein</fullName>
    </submittedName>
</protein>
<proteinExistence type="predicted"/>
<comment type="caution">
    <text evidence="1">The sequence shown here is derived from an EMBL/GenBank/DDBJ whole genome shotgun (WGS) entry which is preliminary data.</text>
</comment>
<dbReference type="EMBL" id="ASPP01012816">
    <property type="protein sequence ID" value="ETO20240.1"/>
    <property type="molecule type" value="Genomic_DNA"/>
</dbReference>
<accession>X6N1T9</accession>
<sequence>MCASQKREILFVDILQRYYKDIIWELAFVFNVYKETLLSHLVCPVTGNNAKCARYLLEAEYLKPKEHRQVFDHALQTAIVFQNTQAIKVLMAANFMSEKEKMMRDYAMKQMVEKSKCQQLYDELKKTMIQTEFSLVMRGLIKTMLAMIKHSKILSSDVFNLCWLHSKDEMESAMLNKCKQILNIDALCDNANDQKWLEEHVLDNRDLLLWMEEVKPVVQDKDNNNNNNNNNNKK</sequence>
<evidence type="ECO:0000313" key="2">
    <source>
        <dbReference type="Proteomes" id="UP000023152"/>
    </source>
</evidence>
<gene>
    <name evidence="1" type="ORF">RFI_16980</name>
</gene>
<evidence type="ECO:0000313" key="1">
    <source>
        <dbReference type="EMBL" id="ETO20240.1"/>
    </source>
</evidence>
<organism evidence="1 2">
    <name type="scientific">Reticulomyxa filosa</name>
    <dbReference type="NCBI Taxonomy" id="46433"/>
    <lineage>
        <taxon>Eukaryota</taxon>
        <taxon>Sar</taxon>
        <taxon>Rhizaria</taxon>
        <taxon>Retaria</taxon>
        <taxon>Foraminifera</taxon>
        <taxon>Monothalamids</taxon>
        <taxon>Reticulomyxidae</taxon>
        <taxon>Reticulomyxa</taxon>
    </lineage>
</organism>
<keyword evidence="2" id="KW-1185">Reference proteome</keyword>
<name>X6N1T9_RETFI</name>
<dbReference type="Proteomes" id="UP000023152">
    <property type="component" value="Unassembled WGS sequence"/>
</dbReference>
<dbReference type="AlphaFoldDB" id="X6N1T9"/>
<reference evidence="1 2" key="1">
    <citation type="journal article" date="2013" name="Curr. Biol.">
        <title>The Genome of the Foraminiferan Reticulomyxa filosa.</title>
        <authorList>
            <person name="Glockner G."/>
            <person name="Hulsmann N."/>
            <person name="Schleicher M."/>
            <person name="Noegel A.A."/>
            <person name="Eichinger L."/>
            <person name="Gallinger C."/>
            <person name="Pawlowski J."/>
            <person name="Sierra R."/>
            <person name="Euteneuer U."/>
            <person name="Pillet L."/>
            <person name="Moustafa A."/>
            <person name="Platzer M."/>
            <person name="Groth M."/>
            <person name="Szafranski K."/>
            <person name="Schliwa M."/>
        </authorList>
    </citation>
    <scope>NUCLEOTIDE SEQUENCE [LARGE SCALE GENOMIC DNA]</scope>
</reference>